<feature type="compositionally biased region" description="Polar residues" evidence="1">
    <location>
        <begin position="62"/>
        <end position="74"/>
    </location>
</feature>
<reference evidence="2 3" key="1">
    <citation type="submission" date="2023-08" db="EMBL/GenBank/DDBJ databases">
        <title>Black Yeasts Isolated from many extreme environments.</title>
        <authorList>
            <person name="Coleine C."/>
            <person name="Stajich J.E."/>
            <person name="Selbmann L."/>
        </authorList>
    </citation>
    <scope>NUCLEOTIDE SEQUENCE [LARGE SCALE GENOMIC DNA]</scope>
    <source>
        <strain evidence="2 3">CCFEE 5910</strain>
    </source>
</reference>
<name>A0AAN7T2D3_9EURO</name>
<feature type="compositionally biased region" description="Low complexity" evidence="1">
    <location>
        <begin position="28"/>
        <end position="45"/>
    </location>
</feature>
<protein>
    <submittedName>
        <fullName evidence="2">Uncharacterized protein</fullName>
    </submittedName>
</protein>
<keyword evidence="3" id="KW-1185">Reference proteome</keyword>
<proteinExistence type="predicted"/>
<evidence type="ECO:0000256" key="1">
    <source>
        <dbReference type="SAM" id="MobiDB-lite"/>
    </source>
</evidence>
<sequence length="135" mass="14006">MQAHLDDMPDSTTTSDDGELEVETSKNSSTTTASDHATSESSASETKTDYDDTSTEAAPSESEAQSGVIVTNTMEQKEASSAAGQSNETTLALSEDVISHSSSLKPEAAIFVFNPRTAAPALNAAALPFFAPLTT</sequence>
<dbReference type="EMBL" id="JAVRRJ010000003">
    <property type="protein sequence ID" value="KAK5086987.1"/>
    <property type="molecule type" value="Genomic_DNA"/>
</dbReference>
<evidence type="ECO:0000313" key="2">
    <source>
        <dbReference type="EMBL" id="KAK5086987.1"/>
    </source>
</evidence>
<dbReference type="AlphaFoldDB" id="A0AAN7T2D3"/>
<comment type="caution">
    <text evidence="2">The sequence shown here is derived from an EMBL/GenBank/DDBJ whole genome shotgun (WGS) entry which is preliminary data.</text>
</comment>
<organism evidence="2 3">
    <name type="scientific">Lithohypha guttulata</name>
    <dbReference type="NCBI Taxonomy" id="1690604"/>
    <lineage>
        <taxon>Eukaryota</taxon>
        <taxon>Fungi</taxon>
        <taxon>Dikarya</taxon>
        <taxon>Ascomycota</taxon>
        <taxon>Pezizomycotina</taxon>
        <taxon>Eurotiomycetes</taxon>
        <taxon>Chaetothyriomycetidae</taxon>
        <taxon>Chaetothyriales</taxon>
        <taxon>Trichomeriaceae</taxon>
        <taxon>Lithohypha</taxon>
    </lineage>
</organism>
<feature type="region of interest" description="Disordered" evidence="1">
    <location>
        <begin position="1"/>
        <end position="88"/>
    </location>
</feature>
<dbReference type="Proteomes" id="UP001309876">
    <property type="component" value="Unassembled WGS sequence"/>
</dbReference>
<evidence type="ECO:0000313" key="3">
    <source>
        <dbReference type="Proteomes" id="UP001309876"/>
    </source>
</evidence>
<gene>
    <name evidence="2" type="ORF">LTR05_004158</name>
</gene>
<accession>A0AAN7T2D3</accession>